<proteinExistence type="predicted"/>
<feature type="region of interest" description="Disordered" evidence="1">
    <location>
        <begin position="154"/>
        <end position="173"/>
    </location>
</feature>
<evidence type="ECO:0000256" key="1">
    <source>
        <dbReference type="SAM" id="MobiDB-lite"/>
    </source>
</evidence>
<dbReference type="Proteomes" id="UP000789752">
    <property type="component" value="Unassembled WGS sequence"/>
</dbReference>
<gene>
    <name evidence="2" type="ORF">R54767_03578</name>
</gene>
<name>A0ABM8U6M4_9BURK</name>
<protein>
    <submittedName>
        <fullName evidence="2">Uncharacterized protein</fullName>
    </submittedName>
</protein>
<comment type="caution">
    <text evidence="2">The sequence shown here is derived from an EMBL/GenBank/DDBJ whole genome shotgun (WGS) entry which is preliminary data.</text>
</comment>
<dbReference type="EMBL" id="CAJQYY010000021">
    <property type="protein sequence ID" value="CAG4909243.1"/>
    <property type="molecule type" value="Genomic_DNA"/>
</dbReference>
<keyword evidence="3" id="KW-1185">Reference proteome</keyword>
<evidence type="ECO:0000313" key="3">
    <source>
        <dbReference type="Proteomes" id="UP000789752"/>
    </source>
</evidence>
<organism evidence="2 3">
    <name type="scientific">Paraburkholderia gardini</name>
    <dbReference type="NCBI Taxonomy" id="2823469"/>
    <lineage>
        <taxon>Bacteria</taxon>
        <taxon>Pseudomonadati</taxon>
        <taxon>Pseudomonadota</taxon>
        <taxon>Betaproteobacteria</taxon>
        <taxon>Burkholderiales</taxon>
        <taxon>Burkholderiaceae</taxon>
        <taxon>Paraburkholderia</taxon>
    </lineage>
</organism>
<accession>A0ABM8U6M4</accession>
<evidence type="ECO:0000313" key="2">
    <source>
        <dbReference type="EMBL" id="CAG4909243.1"/>
    </source>
</evidence>
<dbReference type="RefSeq" id="WP_228980599.1">
    <property type="nucleotide sequence ID" value="NZ_CAJQYY010000021.1"/>
</dbReference>
<feature type="compositionally biased region" description="Pro residues" evidence="1">
    <location>
        <begin position="155"/>
        <end position="166"/>
    </location>
</feature>
<reference evidence="2 3" key="1">
    <citation type="submission" date="2021-04" db="EMBL/GenBank/DDBJ databases">
        <authorList>
            <person name="Vanwijnsberghe S."/>
        </authorList>
    </citation>
    <scope>NUCLEOTIDE SEQUENCE [LARGE SCALE GENOMIC DNA]</scope>
    <source>
        <strain evidence="2 3">LMG 32171</strain>
    </source>
</reference>
<sequence length="333" mass="35731">MRHTVIGLFDTYTQAEGARDTLVQTGFARTDIELQANPVTPSGAGIDPAANLEAGHGFMANIERFLSSLFASGPRPADPATTARYADAVRRGAVLVCVSAASESHAELAGRTLAKLGAVDIGERAPAWDSPMMDATTARDQSMLDELGIGAAGAVPPPLSPVPPVSPATERPMLEPLDPVDPARVEARDHAPLGGTSSGYDTPEPYDDATRAVSMAAAPGSGAYMTPASPAADADADAIGAPVPDEFLEYEEDFRGHYDEKYAAEDARYEDYSGAYHYGAKMGQDVRYRDRQWDDIEPEARRNWETTPQGDTWERVKAAVRHGWDRVTGHHHV</sequence>